<dbReference type="AlphaFoldDB" id="A0A0A9X996"/>
<accession>A0A0A9X996</accession>
<name>A0A0A9X996_LYGHE</name>
<reference evidence="3" key="2">
    <citation type="submission" date="2014-07" db="EMBL/GenBank/DDBJ databases">
        <authorList>
            <person name="Hull J."/>
        </authorList>
    </citation>
    <scope>NUCLEOTIDE SEQUENCE</scope>
</reference>
<sequence>MDPNTQEYHPQQPMKVQIPGYSTNYSIDDDYKAQMDVELEGPKVKLLQNAVASDMEANQQDPAAYRPGDAEVHVDTTHDSTVDTIDEPIYVTLVGTPVLHIFQILLRRCIHTHRNEMCSP</sequence>
<proteinExistence type="predicted"/>
<evidence type="ECO:0000313" key="3">
    <source>
        <dbReference type="EMBL" id="JAG17307.1"/>
    </source>
</evidence>
<evidence type="ECO:0000256" key="1">
    <source>
        <dbReference type="SAM" id="MobiDB-lite"/>
    </source>
</evidence>
<evidence type="ECO:0000313" key="2">
    <source>
        <dbReference type="EMBL" id="JAG17305.1"/>
    </source>
</evidence>
<dbReference type="EMBL" id="GBHO01026296">
    <property type="protein sequence ID" value="JAG17308.1"/>
    <property type="molecule type" value="Transcribed_RNA"/>
</dbReference>
<organism evidence="3">
    <name type="scientific">Lygus hesperus</name>
    <name type="common">Western plant bug</name>
    <dbReference type="NCBI Taxonomy" id="30085"/>
    <lineage>
        <taxon>Eukaryota</taxon>
        <taxon>Metazoa</taxon>
        <taxon>Ecdysozoa</taxon>
        <taxon>Arthropoda</taxon>
        <taxon>Hexapoda</taxon>
        <taxon>Insecta</taxon>
        <taxon>Pterygota</taxon>
        <taxon>Neoptera</taxon>
        <taxon>Paraneoptera</taxon>
        <taxon>Hemiptera</taxon>
        <taxon>Heteroptera</taxon>
        <taxon>Panheteroptera</taxon>
        <taxon>Cimicomorpha</taxon>
        <taxon>Miridae</taxon>
        <taxon>Mirini</taxon>
        <taxon>Lygus</taxon>
    </lineage>
</organism>
<dbReference type="EMBL" id="GBHO01026299">
    <property type="protein sequence ID" value="JAG17305.1"/>
    <property type="molecule type" value="Transcribed_RNA"/>
</dbReference>
<dbReference type="EMBL" id="GBHO01026297">
    <property type="protein sequence ID" value="JAG17307.1"/>
    <property type="molecule type" value="Transcribed_RNA"/>
</dbReference>
<protein>
    <submittedName>
        <fullName evidence="3">Ribonuclease 3</fullName>
    </submittedName>
</protein>
<feature type="region of interest" description="Disordered" evidence="1">
    <location>
        <begin position="1"/>
        <end position="20"/>
    </location>
</feature>
<reference evidence="3" key="1">
    <citation type="journal article" date="2014" name="PLoS ONE">
        <title>Transcriptome-Based Identification of ABC Transporters in the Western Tarnished Plant Bug Lygus hesperus.</title>
        <authorList>
            <person name="Hull J.J."/>
            <person name="Chaney K."/>
            <person name="Geib S.M."/>
            <person name="Fabrick J.A."/>
            <person name="Brent C.S."/>
            <person name="Walsh D."/>
            <person name="Lavine L.C."/>
        </authorList>
    </citation>
    <scope>NUCLEOTIDE SEQUENCE</scope>
</reference>
<gene>
    <name evidence="3" type="primary">rnc_4</name>
    <name evidence="2" type="synonym">rnc_2</name>
    <name evidence="4" type="synonym">rnc_3</name>
    <name evidence="2" type="ORF">CM83_13821</name>
    <name evidence="3" type="ORF">CM83_13824</name>
    <name evidence="4" type="ORF">CM83_13827</name>
</gene>
<evidence type="ECO:0000313" key="4">
    <source>
        <dbReference type="EMBL" id="JAG17308.1"/>
    </source>
</evidence>